<dbReference type="PANTHER" id="PTHR46811">
    <property type="entry name" value="COILED-COIL-HELIX-COILED-COIL-HELIX DOMAIN-CONTAINING PROTEIN 7"/>
    <property type="match status" value="1"/>
</dbReference>
<dbReference type="Proteomes" id="UP001634394">
    <property type="component" value="Unassembled WGS sequence"/>
</dbReference>
<dbReference type="InterPro" id="IPR009069">
    <property type="entry name" value="Cys_alpha_HP_mot_SF"/>
</dbReference>
<evidence type="ECO:0000256" key="2">
    <source>
        <dbReference type="ARBA" id="ARBA00023128"/>
    </source>
</evidence>
<dbReference type="PANTHER" id="PTHR46811:SF1">
    <property type="entry name" value="COILED-COIL-HELIX-COILED-COIL-HELIX DOMAIN-CONTAINING PROTEIN 7"/>
    <property type="match status" value="1"/>
</dbReference>
<keyword evidence="7" id="KW-1185">Reference proteome</keyword>
<comment type="similarity">
    <text evidence="4">Belongs to the CHCHD7 family.</text>
</comment>
<evidence type="ECO:0000313" key="6">
    <source>
        <dbReference type="EMBL" id="KAL3868622.1"/>
    </source>
</evidence>
<dbReference type="SUPFAM" id="SSF47072">
    <property type="entry name" value="Cysteine alpha-hairpin motif"/>
    <property type="match status" value="1"/>
</dbReference>
<comment type="subcellular location">
    <subcellularLocation>
        <location evidence="1">Mitochondrion intermembrane space</location>
    </subcellularLocation>
</comment>
<accession>A0ABD3W421</accession>
<evidence type="ECO:0000313" key="7">
    <source>
        <dbReference type="Proteomes" id="UP001634394"/>
    </source>
</evidence>
<dbReference type="GO" id="GO:0005758">
    <property type="term" value="C:mitochondrial intermembrane space"/>
    <property type="evidence" value="ECO:0007669"/>
    <property type="project" value="UniProtKB-SubCell"/>
</dbReference>
<evidence type="ECO:0000256" key="1">
    <source>
        <dbReference type="ARBA" id="ARBA00004569"/>
    </source>
</evidence>
<protein>
    <recommendedName>
        <fullName evidence="5">Coiled-coil-helix-coiled-coil-helix domain-containing protein 7</fullName>
    </recommendedName>
</protein>
<keyword evidence="2" id="KW-0496">Mitochondrion</keyword>
<dbReference type="Gene3D" id="1.10.287.1130">
    <property type="entry name" value="CytochromE C oxidase copper chaperone"/>
    <property type="match status" value="1"/>
</dbReference>
<dbReference type="AlphaFoldDB" id="A0ABD3W421"/>
<organism evidence="6 7">
    <name type="scientific">Sinanodonta woodiana</name>
    <name type="common">Chinese pond mussel</name>
    <name type="synonym">Anodonta woodiana</name>
    <dbReference type="NCBI Taxonomy" id="1069815"/>
    <lineage>
        <taxon>Eukaryota</taxon>
        <taxon>Metazoa</taxon>
        <taxon>Spiralia</taxon>
        <taxon>Lophotrochozoa</taxon>
        <taxon>Mollusca</taxon>
        <taxon>Bivalvia</taxon>
        <taxon>Autobranchia</taxon>
        <taxon>Heteroconchia</taxon>
        <taxon>Palaeoheterodonta</taxon>
        <taxon>Unionida</taxon>
        <taxon>Unionoidea</taxon>
        <taxon>Unionidae</taxon>
        <taxon>Unioninae</taxon>
        <taxon>Sinanodonta</taxon>
    </lineage>
</organism>
<evidence type="ECO:0000256" key="4">
    <source>
        <dbReference type="ARBA" id="ARBA00038205"/>
    </source>
</evidence>
<keyword evidence="3" id="KW-1015">Disulfide bond</keyword>
<dbReference type="EMBL" id="JBJQND010000008">
    <property type="protein sequence ID" value="KAL3868622.1"/>
    <property type="molecule type" value="Genomic_DNA"/>
</dbReference>
<reference evidence="6 7" key="1">
    <citation type="submission" date="2024-11" db="EMBL/GenBank/DDBJ databases">
        <title>Chromosome-level genome assembly of the freshwater bivalve Anodonta woodiana.</title>
        <authorList>
            <person name="Chen X."/>
        </authorList>
    </citation>
    <scope>NUCLEOTIDE SEQUENCE [LARGE SCALE GENOMIC DNA]</scope>
    <source>
        <strain evidence="6">MN2024</strain>
        <tissue evidence="6">Gills</tissue>
    </source>
</reference>
<dbReference type="PROSITE" id="PS51808">
    <property type="entry name" value="CHCH"/>
    <property type="match status" value="1"/>
</dbReference>
<evidence type="ECO:0000256" key="3">
    <source>
        <dbReference type="ARBA" id="ARBA00023157"/>
    </source>
</evidence>
<proteinExistence type="inferred from homology"/>
<name>A0ABD3W421_SINWO</name>
<evidence type="ECO:0000256" key="5">
    <source>
        <dbReference type="ARBA" id="ARBA00039509"/>
    </source>
</evidence>
<comment type="caution">
    <text evidence="6">The sequence shown here is derived from an EMBL/GenBank/DDBJ whole genome shotgun (WGS) entry which is preliminary data.</text>
</comment>
<sequence>MPPNNTTPLTAEDNKKRVKGNVLDREKNPCLREHNMSLKCLNDNYFDKTKCEAYFENYRRCKKFWGKIEMERRWKGIKPAMPSYDEREEILRQHQANKSS</sequence>
<dbReference type="InterPro" id="IPR051040">
    <property type="entry name" value="COX23"/>
</dbReference>
<gene>
    <name evidence="6" type="ORF">ACJMK2_041415</name>
</gene>